<sequence>MTSISISIAKTYRTKFDSKKNAMSSFLEELIRSTEVIHSNKTVTETIAVMFFIQGISSKSKENLITNNKLSTLAECREFALEKDLRYDKKSFFNEGKDMKTNQTNFRMYEDSKSKNRLIYNKTIPKNEPTLTETNSDYVFKTTRIYFKEWENRGFKKANNETSAFFRRMEGYI</sequence>
<dbReference type="AlphaFoldDB" id="A0A0N5BDA5"/>
<evidence type="ECO:0000313" key="2">
    <source>
        <dbReference type="WBParaSite" id="SPAL_0000399350.1"/>
    </source>
</evidence>
<reference evidence="2" key="1">
    <citation type="submission" date="2017-02" db="UniProtKB">
        <authorList>
            <consortium name="WormBaseParasite"/>
        </authorList>
    </citation>
    <scope>IDENTIFICATION</scope>
</reference>
<evidence type="ECO:0000313" key="1">
    <source>
        <dbReference type="Proteomes" id="UP000046392"/>
    </source>
</evidence>
<protein>
    <submittedName>
        <fullName evidence="2">Uncharacterized protein</fullName>
    </submittedName>
</protein>
<dbReference type="WBParaSite" id="SPAL_0000399350.1">
    <property type="protein sequence ID" value="SPAL_0000399350.1"/>
    <property type="gene ID" value="SPAL_0000399350"/>
</dbReference>
<name>A0A0N5BDA5_STREA</name>
<organism evidence="1 2">
    <name type="scientific">Strongyloides papillosus</name>
    <name type="common">Intestinal threadworm</name>
    <dbReference type="NCBI Taxonomy" id="174720"/>
    <lineage>
        <taxon>Eukaryota</taxon>
        <taxon>Metazoa</taxon>
        <taxon>Ecdysozoa</taxon>
        <taxon>Nematoda</taxon>
        <taxon>Chromadorea</taxon>
        <taxon>Rhabditida</taxon>
        <taxon>Tylenchina</taxon>
        <taxon>Panagrolaimomorpha</taxon>
        <taxon>Strongyloidoidea</taxon>
        <taxon>Strongyloididae</taxon>
        <taxon>Strongyloides</taxon>
    </lineage>
</organism>
<proteinExistence type="predicted"/>
<accession>A0A0N5BDA5</accession>
<dbReference type="Proteomes" id="UP000046392">
    <property type="component" value="Unplaced"/>
</dbReference>
<keyword evidence="1" id="KW-1185">Reference proteome</keyword>